<dbReference type="Gene3D" id="3.30.710.10">
    <property type="entry name" value="Potassium Channel Kv1.1, Chain A"/>
    <property type="match status" value="1"/>
</dbReference>
<gene>
    <name evidence="2" type="ORF">FPRO05_06141</name>
</gene>
<dbReference type="InterPro" id="IPR011333">
    <property type="entry name" value="SKP1/BTB/POZ_sf"/>
</dbReference>
<sequence length="250" mass="28320">MALNRTQERGNALLRCLKQLFDDGTYSDLTIEGESGVIHLPEDDPSAVKAMLHYFYYLDYSFMAVPVVDTDEAAMSRPFTFRCAYPPNDFTQIGPATGPGRAPLSKKDKKKMKMQSRTAQPSSQRPESVPATPNLCLHAKVYALGEKYGIEDLKGLALDKFHAEAEHHWQSDNFLHAIREVYTSTIDEDRTLRDVVVEVVNAHPELLDQPRWQDSIKDLGLCFDLLMRSRCRRPVSQPRLLGEIYIDSGC</sequence>
<feature type="region of interest" description="Disordered" evidence="1">
    <location>
        <begin position="92"/>
        <end position="131"/>
    </location>
</feature>
<protein>
    <recommendedName>
        <fullName evidence="4">BTB domain-containing protein</fullName>
    </recommendedName>
</protein>
<evidence type="ECO:0000313" key="2">
    <source>
        <dbReference type="EMBL" id="RBA10205.1"/>
    </source>
</evidence>
<dbReference type="PANTHER" id="PTHR47843:SF5">
    <property type="entry name" value="BTB_POZ DOMAIN PROTEIN"/>
    <property type="match status" value="1"/>
</dbReference>
<evidence type="ECO:0008006" key="4">
    <source>
        <dbReference type="Google" id="ProtNLM"/>
    </source>
</evidence>
<name>A0A365MP23_GIBIN</name>
<dbReference type="EMBL" id="PKMI01000072">
    <property type="protein sequence ID" value="RBA10205.1"/>
    <property type="molecule type" value="Genomic_DNA"/>
</dbReference>
<reference evidence="2 3" key="1">
    <citation type="submission" date="2017-12" db="EMBL/GenBank/DDBJ databases">
        <title>Genome sequence of the mycotoxigenic crop pathogen Fusarium proliferatum, strain ITEM 2341 from Date Palm.</title>
        <authorList>
            <person name="Almiman B.F."/>
            <person name="Shittu T.A."/>
            <person name="Muthumeenakshi S."/>
            <person name="Baroncelli R."/>
            <person name="Sreenivasaprasada S."/>
        </authorList>
    </citation>
    <scope>NUCLEOTIDE SEQUENCE [LARGE SCALE GENOMIC DNA]</scope>
    <source>
        <strain evidence="2 3">ITEM 2341</strain>
    </source>
</reference>
<dbReference type="Proteomes" id="UP000251714">
    <property type="component" value="Unassembled WGS sequence"/>
</dbReference>
<proteinExistence type="predicted"/>
<evidence type="ECO:0000256" key="1">
    <source>
        <dbReference type="SAM" id="MobiDB-lite"/>
    </source>
</evidence>
<dbReference type="PANTHER" id="PTHR47843">
    <property type="entry name" value="BTB DOMAIN-CONTAINING PROTEIN-RELATED"/>
    <property type="match status" value="1"/>
</dbReference>
<evidence type="ECO:0000313" key="3">
    <source>
        <dbReference type="Proteomes" id="UP000251714"/>
    </source>
</evidence>
<feature type="compositionally biased region" description="Polar residues" evidence="1">
    <location>
        <begin position="115"/>
        <end position="126"/>
    </location>
</feature>
<accession>A0A365MP23</accession>
<dbReference type="AlphaFoldDB" id="A0A365MP23"/>
<comment type="caution">
    <text evidence="2">The sequence shown here is derived from an EMBL/GenBank/DDBJ whole genome shotgun (WGS) entry which is preliminary data.</text>
</comment>
<organism evidence="2 3">
    <name type="scientific">Gibberella intermedia</name>
    <name type="common">Bulb rot disease fungus</name>
    <name type="synonym">Fusarium proliferatum</name>
    <dbReference type="NCBI Taxonomy" id="948311"/>
    <lineage>
        <taxon>Eukaryota</taxon>
        <taxon>Fungi</taxon>
        <taxon>Dikarya</taxon>
        <taxon>Ascomycota</taxon>
        <taxon>Pezizomycotina</taxon>
        <taxon>Sordariomycetes</taxon>
        <taxon>Hypocreomycetidae</taxon>
        <taxon>Hypocreales</taxon>
        <taxon>Nectriaceae</taxon>
        <taxon>Fusarium</taxon>
        <taxon>Fusarium fujikuroi species complex</taxon>
    </lineage>
</organism>